<dbReference type="Gene3D" id="3.40.50.300">
    <property type="entry name" value="P-loop containing nucleotide triphosphate hydrolases"/>
    <property type="match status" value="2"/>
</dbReference>
<sequence>MLQELRVENLLLIERAELRLRPGLNVITGETGAGKTMLAHALDLLLGGKARSGIVRPGASEAYVEGVFDLPDGLRGELGERLPEGAEEVVLARRVSASGRTRALLCGRTVPAEDLREVAASLVAFYGQHEHRKLTVASAQLELLDGFCGPKHLEARTAFAAVHAEVRRLEGSLVELRERAGARDRELDLLEFELAEIEAAAPSEAEEASLLAERGRVRHLEALRSAAFVAAGALDGEGGAGFSGGEEFGGGSGSGGGGLAGELAAGERELWSVAGVDAALDPLTERFRALVLEADDLAGELRRYGSGLEGEPGRLEVVEERLAAIDRLKRKHGGSVEAVLAHAEKCRTRRDELVNAEVALEEATAAIDRARANREVRAKELRATRAKAAPKLAAGVRDRLAELAMEGASFEIALSEREPAPSGADSAEFLIAPNPGVPAAPLREVGSGGELSRVMLALLGTANDGSDATLVFDEVDAGIGGQTARAVGEQLRSLGEGRQVLCITHLPQIASLAAQHFSIAKDTGVEPARTTVTELADRDVVAELVRMLGADSGDLTARRHAQELRKVAA</sequence>
<evidence type="ECO:0000256" key="7">
    <source>
        <dbReference type="ARBA" id="ARBA00023204"/>
    </source>
</evidence>
<evidence type="ECO:0000256" key="9">
    <source>
        <dbReference type="PIRNR" id="PIRNR003128"/>
    </source>
</evidence>
<evidence type="ECO:0000256" key="6">
    <source>
        <dbReference type="ARBA" id="ARBA00022840"/>
    </source>
</evidence>
<dbReference type="PANTHER" id="PTHR11059">
    <property type="entry name" value="DNA REPAIR PROTEIN RECN"/>
    <property type="match status" value="1"/>
</dbReference>
<evidence type="ECO:0000313" key="12">
    <source>
        <dbReference type="EMBL" id="CAA9515775.1"/>
    </source>
</evidence>
<dbReference type="GO" id="GO:0006310">
    <property type="term" value="P:DNA recombination"/>
    <property type="evidence" value="ECO:0007669"/>
    <property type="project" value="InterPro"/>
</dbReference>
<keyword evidence="6" id="KW-0067">ATP-binding</keyword>
<protein>
    <recommendedName>
        <fullName evidence="3 9">DNA repair protein RecN</fullName>
    </recommendedName>
    <alternativeName>
        <fullName evidence="8 9">Recombination protein N</fullName>
    </alternativeName>
</protein>
<feature type="coiled-coil region" evidence="10">
    <location>
        <begin position="353"/>
        <end position="389"/>
    </location>
</feature>
<reference evidence="12" key="1">
    <citation type="submission" date="2020-02" db="EMBL/GenBank/DDBJ databases">
        <authorList>
            <person name="Meier V. D."/>
        </authorList>
    </citation>
    <scope>NUCLEOTIDE SEQUENCE</scope>
    <source>
        <strain evidence="12">AVDCRST_MAG85</strain>
    </source>
</reference>
<accession>A0A6J4T7E1</accession>
<evidence type="ECO:0000256" key="2">
    <source>
        <dbReference type="ARBA" id="ARBA00009441"/>
    </source>
</evidence>
<dbReference type="SUPFAM" id="SSF52540">
    <property type="entry name" value="P-loop containing nucleoside triphosphate hydrolases"/>
    <property type="match status" value="1"/>
</dbReference>
<dbReference type="EMBL" id="CADCVT010000283">
    <property type="protein sequence ID" value="CAA9515775.1"/>
    <property type="molecule type" value="Genomic_DNA"/>
</dbReference>
<dbReference type="InterPro" id="IPR004604">
    <property type="entry name" value="DNA_recomb/repair_RecN"/>
</dbReference>
<dbReference type="GO" id="GO:0005524">
    <property type="term" value="F:ATP binding"/>
    <property type="evidence" value="ECO:0007669"/>
    <property type="project" value="UniProtKB-KW"/>
</dbReference>
<dbReference type="AlphaFoldDB" id="A0A6J4T7E1"/>
<dbReference type="GO" id="GO:0006281">
    <property type="term" value="P:DNA repair"/>
    <property type="evidence" value="ECO:0007669"/>
    <property type="project" value="UniProtKB-KW"/>
</dbReference>
<proteinExistence type="inferred from homology"/>
<dbReference type="CDD" id="cd03241">
    <property type="entry name" value="ABC_RecN"/>
    <property type="match status" value="1"/>
</dbReference>
<dbReference type="InterPro" id="IPR027417">
    <property type="entry name" value="P-loop_NTPase"/>
</dbReference>
<dbReference type="PANTHER" id="PTHR11059:SF0">
    <property type="entry name" value="DNA REPAIR PROTEIN RECN"/>
    <property type="match status" value="1"/>
</dbReference>
<evidence type="ECO:0000256" key="8">
    <source>
        <dbReference type="ARBA" id="ARBA00033408"/>
    </source>
</evidence>
<dbReference type="GO" id="GO:0043590">
    <property type="term" value="C:bacterial nucleoid"/>
    <property type="evidence" value="ECO:0007669"/>
    <property type="project" value="TreeGrafter"/>
</dbReference>
<dbReference type="PIRSF" id="PIRSF003128">
    <property type="entry name" value="RecN"/>
    <property type="match status" value="1"/>
</dbReference>
<dbReference type="GO" id="GO:0009432">
    <property type="term" value="P:SOS response"/>
    <property type="evidence" value="ECO:0007669"/>
    <property type="project" value="TreeGrafter"/>
</dbReference>
<gene>
    <name evidence="12" type="ORF">AVDCRST_MAG85-2600</name>
</gene>
<evidence type="ECO:0000256" key="10">
    <source>
        <dbReference type="SAM" id="Coils"/>
    </source>
</evidence>
<keyword evidence="4" id="KW-0547">Nucleotide-binding</keyword>
<feature type="domain" description="RecF/RecN/SMC N-terminal" evidence="11">
    <location>
        <begin position="2"/>
        <end position="521"/>
    </location>
</feature>
<name>A0A6J4T7E1_9ACTN</name>
<evidence type="ECO:0000256" key="5">
    <source>
        <dbReference type="ARBA" id="ARBA00022763"/>
    </source>
</evidence>
<dbReference type="NCBIfam" id="TIGR00634">
    <property type="entry name" value="recN"/>
    <property type="match status" value="1"/>
</dbReference>
<evidence type="ECO:0000256" key="4">
    <source>
        <dbReference type="ARBA" id="ARBA00022741"/>
    </source>
</evidence>
<comment type="function">
    <text evidence="1 9">May be involved in recombinational repair of damaged DNA.</text>
</comment>
<evidence type="ECO:0000259" key="11">
    <source>
        <dbReference type="Pfam" id="PF02463"/>
    </source>
</evidence>
<evidence type="ECO:0000256" key="1">
    <source>
        <dbReference type="ARBA" id="ARBA00003618"/>
    </source>
</evidence>
<dbReference type="Pfam" id="PF02463">
    <property type="entry name" value="SMC_N"/>
    <property type="match status" value="1"/>
</dbReference>
<dbReference type="InterPro" id="IPR003395">
    <property type="entry name" value="RecF/RecN/SMC_N"/>
</dbReference>
<keyword evidence="7 9" id="KW-0234">DNA repair</keyword>
<comment type="similarity">
    <text evidence="2 9">Belongs to the RecN family.</text>
</comment>
<evidence type="ECO:0000256" key="3">
    <source>
        <dbReference type="ARBA" id="ARBA00021315"/>
    </source>
</evidence>
<keyword evidence="10" id="KW-0175">Coiled coil</keyword>
<keyword evidence="5 9" id="KW-0227">DNA damage</keyword>
<organism evidence="12">
    <name type="scientific">uncultured Solirubrobacteraceae bacterium</name>
    <dbReference type="NCBI Taxonomy" id="1162706"/>
    <lineage>
        <taxon>Bacteria</taxon>
        <taxon>Bacillati</taxon>
        <taxon>Actinomycetota</taxon>
        <taxon>Thermoleophilia</taxon>
        <taxon>Solirubrobacterales</taxon>
        <taxon>Solirubrobacteraceae</taxon>
        <taxon>environmental samples</taxon>
    </lineage>
</organism>